<proteinExistence type="inferred from homology"/>
<dbReference type="GO" id="GO:0016747">
    <property type="term" value="F:acyltransferase activity, transferring groups other than amino-acyl groups"/>
    <property type="evidence" value="ECO:0007669"/>
    <property type="project" value="InterPro"/>
</dbReference>
<dbReference type="SUPFAM" id="SSF55729">
    <property type="entry name" value="Acyl-CoA N-acyltransferases (Nat)"/>
    <property type="match status" value="1"/>
</dbReference>
<dbReference type="InterPro" id="IPR051531">
    <property type="entry name" value="N-acetyltransferase"/>
</dbReference>
<evidence type="ECO:0000313" key="5">
    <source>
        <dbReference type="EMBL" id="XBV27060.1"/>
    </source>
</evidence>
<dbReference type="EC" id="2.3.1.-" evidence="5"/>
<feature type="domain" description="Nudix hydrolase" evidence="4">
    <location>
        <begin position="2"/>
        <end position="134"/>
    </location>
</feature>
<dbReference type="SUPFAM" id="SSF55811">
    <property type="entry name" value="Nudix"/>
    <property type="match status" value="1"/>
</dbReference>
<dbReference type="InterPro" id="IPR000182">
    <property type="entry name" value="GNAT_dom"/>
</dbReference>
<dbReference type="PANTHER" id="PTHR43792:SF1">
    <property type="entry name" value="N-ACETYLTRANSFERASE DOMAIN-CONTAINING PROTEIN"/>
    <property type="match status" value="1"/>
</dbReference>
<dbReference type="Pfam" id="PF04439">
    <property type="entry name" value="Adenyl_transf"/>
    <property type="match status" value="1"/>
</dbReference>
<organism evidence="5">
    <name type="scientific">Kribbella sp. HUAS MG21</name>
    <dbReference type="NCBI Taxonomy" id="3160966"/>
    <lineage>
        <taxon>Bacteria</taxon>
        <taxon>Bacillati</taxon>
        <taxon>Actinomycetota</taxon>
        <taxon>Actinomycetes</taxon>
        <taxon>Propionibacteriales</taxon>
        <taxon>Kribbellaceae</taxon>
        <taxon>Kribbella</taxon>
    </lineage>
</organism>
<dbReference type="InterPro" id="IPR020476">
    <property type="entry name" value="Nudix_hydrolase"/>
</dbReference>
<gene>
    <name evidence="5" type="ORF">ABN611_11660</name>
</gene>
<dbReference type="InterPro" id="IPR000086">
    <property type="entry name" value="NUDIX_hydrolase_dom"/>
</dbReference>
<dbReference type="Pfam" id="PF00293">
    <property type="entry name" value="NUDIX"/>
    <property type="match status" value="1"/>
</dbReference>
<evidence type="ECO:0000259" key="3">
    <source>
        <dbReference type="PROSITE" id="PS51186"/>
    </source>
</evidence>
<evidence type="ECO:0000256" key="2">
    <source>
        <dbReference type="ARBA" id="ARBA00022801"/>
    </source>
</evidence>
<dbReference type="PANTHER" id="PTHR43792">
    <property type="entry name" value="GNAT FAMILY, PUTATIVE (AFU_ORTHOLOGUE AFUA_3G00765)-RELATED-RELATED"/>
    <property type="match status" value="1"/>
</dbReference>
<dbReference type="PROSITE" id="PS00893">
    <property type="entry name" value="NUDIX_BOX"/>
    <property type="match status" value="1"/>
</dbReference>
<reference evidence="5" key="1">
    <citation type="submission" date="2024-06" db="EMBL/GenBank/DDBJ databases">
        <title>Kribbella sp. strain HUAS MG21 genome sequences.</title>
        <authorList>
            <person name="Mo P."/>
        </authorList>
    </citation>
    <scope>NUCLEOTIDE SEQUENCE</scope>
    <source>
        <strain evidence="5">HUAS MG21</strain>
    </source>
</reference>
<dbReference type="Pfam" id="PF13302">
    <property type="entry name" value="Acetyltransf_3"/>
    <property type="match status" value="1"/>
</dbReference>
<accession>A0AAU7TJR4</accession>
<dbReference type="InterPro" id="IPR015797">
    <property type="entry name" value="NUDIX_hydrolase-like_dom_sf"/>
</dbReference>
<dbReference type="PROSITE" id="PS51186">
    <property type="entry name" value="GNAT"/>
    <property type="match status" value="1"/>
</dbReference>
<dbReference type="InterPro" id="IPR043519">
    <property type="entry name" value="NT_sf"/>
</dbReference>
<dbReference type="CDD" id="cd02883">
    <property type="entry name" value="NUDIX_Hydrolase"/>
    <property type="match status" value="1"/>
</dbReference>
<comment type="similarity">
    <text evidence="1">Belongs to the Nudix hydrolase family.</text>
</comment>
<sequence>MRAVDCVGALIRDEQHRVYLQRRTADRRLLPGIWDIVGGHLEPGETAEEALAREVEEETGWKVRDVVWTVADWEWEWQGRVRREVDYLVTVDGDLARPRLEAGKHDLSAWAGPEDLDLLMVNRTDGDRRLRDLVAHAVRTRFTEHLRLEPITGPNGVLPGHAADLQRVFADPWVARWYDGTLSADQAAQQVAAHQAGWERDGAGKWIAYDRTTGTLVGRGGLSRIPVGTPTAEAIAELVGPEWAADRLELGWALVESARGRGLATELGRAGLDYAFGTLRASSVIAFTEQVNSASQAVMKRLGMQYAGEIRAEGWAPGVADVQPDAPFAVYVANHSVRRREVDEVADAAVRWAEGRPDVRGIAMAGSWARDAARMTSDVDLIVLTDSPSTYLESDDWLGAFGAVAVVRREQWGPQVREVRIQRASGLEVEVDITATAWAATDPVDPGTRRVVTDGVRVLYDPDRLLAGLVRACGGPEADI</sequence>
<dbReference type="InterPro" id="IPR020084">
    <property type="entry name" value="NUDIX_hydrolase_CS"/>
</dbReference>
<dbReference type="GO" id="GO:0016787">
    <property type="term" value="F:hydrolase activity"/>
    <property type="evidence" value="ECO:0007669"/>
    <property type="project" value="UniProtKB-KW"/>
</dbReference>
<dbReference type="EMBL" id="CP158165">
    <property type="protein sequence ID" value="XBV27060.1"/>
    <property type="molecule type" value="Genomic_DNA"/>
</dbReference>
<dbReference type="AlphaFoldDB" id="A0AAU7TJR4"/>
<dbReference type="InterPro" id="IPR016181">
    <property type="entry name" value="Acyl_CoA_acyltransferase"/>
</dbReference>
<name>A0AAU7TJR4_9ACTN</name>
<keyword evidence="5" id="KW-0808">Transferase</keyword>
<feature type="domain" description="N-acetyltransferase" evidence="3">
    <location>
        <begin position="146"/>
        <end position="333"/>
    </location>
</feature>
<dbReference type="RefSeq" id="WP_350279852.1">
    <property type="nucleotide sequence ID" value="NZ_CP158165.1"/>
</dbReference>
<evidence type="ECO:0000259" key="4">
    <source>
        <dbReference type="PROSITE" id="PS51462"/>
    </source>
</evidence>
<keyword evidence="2" id="KW-0378">Hydrolase</keyword>
<dbReference type="PROSITE" id="PS51462">
    <property type="entry name" value="NUDIX"/>
    <property type="match status" value="1"/>
</dbReference>
<dbReference type="Gene3D" id="3.40.630.30">
    <property type="match status" value="1"/>
</dbReference>
<dbReference type="PRINTS" id="PR00502">
    <property type="entry name" value="NUDIXFAMILY"/>
</dbReference>
<dbReference type="Gene3D" id="3.30.460.10">
    <property type="entry name" value="Beta Polymerase, domain 2"/>
    <property type="match status" value="1"/>
</dbReference>
<keyword evidence="5" id="KW-0012">Acyltransferase</keyword>
<protein>
    <submittedName>
        <fullName evidence="5">GNAT family N-acetyltransferase</fullName>
        <ecNumber evidence="5">2.3.1.-</ecNumber>
    </submittedName>
</protein>
<dbReference type="Gene3D" id="3.90.79.10">
    <property type="entry name" value="Nucleoside Triphosphate Pyrophosphohydrolase"/>
    <property type="match status" value="1"/>
</dbReference>
<evidence type="ECO:0000256" key="1">
    <source>
        <dbReference type="ARBA" id="ARBA00005582"/>
    </source>
</evidence>
<dbReference type="SUPFAM" id="SSF81301">
    <property type="entry name" value="Nucleotidyltransferase"/>
    <property type="match status" value="1"/>
</dbReference>
<dbReference type="InterPro" id="IPR007530">
    <property type="entry name" value="Aminoglycoside_adenylylTfrase"/>
</dbReference>